<gene>
    <name evidence="3" type="ORF">G7043_24965</name>
</gene>
<keyword evidence="1" id="KW-0812">Transmembrane</keyword>
<dbReference type="Pfam" id="PF13531">
    <property type="entry name" value="SBP_bac_11"/>
    <property type="match status" value="1"/>
</dbReference>
<organism evidence="3 4">
    <name type="scientific">Lentzea alba</name>
    <dbReference type="NCBI Taxonomy" id="2714351"/>
    <lineage>
        <taxon>Bacteria</taxon>
        <taxon>Bacillati</taxon>
        <taxon>Actinomycetota</taxon>
        <taxon>Actinomycetes</taxon>
        <taxon>Pseudonocardiales</taxon>
        <taxon>Pseudonocardiaceae</taxon>
        <taxon>Lentzea</taxon>
    </lineage>
</organism>
<dbReference type="AlphaFoldDB" id="A0A7C9RTF1"/>
<evidence type="ECO:0000313" key="3">
    <source>
        <dbReference type="EMBL" id="NGY62187.1"/>
    </source>
</evidence>
<dbReference type="Pfam" id="PF00092">
    <property type="entry name" value="VWA"/>
    <property type="match status" value="1"/>
</dbReference>
<keyword evidence="1" id="KW-0472">Membrane</keyword>
<dbReference type="InterPro" id="IPR002035">
    <property type="entry name" value="VWF_A"/>
</dbReference>
<dbReference type="EMBL" id="JAAMPJ010000007">
    <property type="protein sequence ID" value="NGY62187.1"/>
    <property type="molecule type" value="Genomic_DNA"/>
</dbReference>
<evidence type="ECO:0000313" key="4">
    <source>
        <dbReference type="Proteomes" id="UP000481360"/>
    </source>
</evidence>
<dbReference type="SUPFAM" id="SSF53850">
    <property type="entry name" value="Periplasmic binding protein-like II"/>
    <property type="match status" value="1"/>
</dbReference>
<dbReference type="Gene3D" id="3.40.50.410">
    <property type="entry name" value="von Willebrand factor, type A domain"/>
    <property type="match status" value="1"/>
</dbReference>
<keyword evidence="1" id="KW-1133">Transmembrane helix</keyword>
<feature type="domain" description="VWFA" evidence="2">
    <location>
        <begin position="320"/>
        <end position="512"/>
    </location>
</feature>
<accession>A0A7C9RTF1</accession>
<protein>
    <submittedName>
        <fullName evidence="3">VWA domain-containing protein</fullName>
    </submittedName>
</protein>
<evidence type="ECO:0000259" key="2">
    <source>
        <dbReference type="PROSITE" id="PS50234"/>
    </source>
</evidence>
<evidence type="ECO:0000256" key="1">
    <source>
        <dbReference type="SAM" id="Phobius"/>
    </source>
</evidence>
<dbReference type="Proteomes" id="UP000481360">
    <property type="component" value="Unassembled WGS sequence"/>
</dbReference>
<feature type="transmembrane region" description="Helical" evidence="1">
    <location>
        <begin position="12"/>
        <end position="29"/>
    </location>
</feature>
<proteinExistence type="predicted"/>
<sequence>MGPVARRSDSPVVILSILLVLSLAGWFGFDYLHERLSSSSCDTVATLSVVAAPSIASAVARVSEQDGAACYRVEVIARDSAEAVESLAQAKPDVWIPESSQWLLRAQRRGAWDIPVTGPSIASSPIVLGLTETAARQFGWPERTPTWAQVFSGETAIGLVDPAVDPAGLSALIATGELSGSAPDPAGSYALTLRKLTKHAVQKPAELFDPARPLDGVVTPESDLGKHGLVGVYADPAVPSLDYPYVVLPGPDQGKRDVAQQFLSRLLDQTSAGQFAEAGLRGPDGRALGDSSAAVVRPVAPPADPDQLLNQWAAVNRSARMQVLLDVSGSMAQVVPETATDRMTLTIKAAELGIRLFKPTTKIGLWRFSTNLDGDKDYKELLPVRPVGELLADGSLDELRKVKAIRNGATGLYDSVLAAYTSARQNWEPGRINLVVVLTDGKNEDPQGITQEQLLAQLAELQDPKRPLQIIGIGIGPDIDPVELRAISRATGGDAYTTEDPTKIVDVFYAAMGRLLEK</sequence>
<dbReference type="SUPFAM" id="SSF53300">
    <property type="entry name" value="vWA-like"/>
    <property type="match status" value="1"/>
</dbReference>
<keyword evidence="4" id="KW-1185">Reference proteome</keyword>
<dbReference type="PROSITE" id="PS50234">
    <property type="entry name" value="VWFA"/>
    <property type="match status" value="1"/>
</dbReference>
<dbReference type="SMART" id="SM00327">
    <property type="entry name" value="VWA"/>
    <property type="match status" value="1"/>
</dbReference>
<dbReference type="InterPro" id="IPR036465">
    <property type="entry name" value="vWFA_dom_sf"/>
</dbReference>
<reference evidence="3 4" key="1">
    <citation type="submission" date="2020-03" db="EMBL/GenBank/DDBJ databases">
        <title>Isolation and identification of active actinomycetes.</title>
        <authorList>
            <person name="Sun X."/>
        </authorList>
    </citation>
    <scope>NUCLEOTIDE SEQUENCE [LARGE SCALE GENOMIC DNA]</scope>
    <source>
        <strain evidence="3 4">NEAU-D13</strain>
    </source>
</reference>
<comment type="caution">
    <text evidence="3">The sequence shown here is derived from an EMBL/GenBank/DDBJ whole genome shotgun (WGS) entry which is preliminary data.</text>
</comment>
<name>A0A7C9RTF1_9PSEU</name>